<comment type="caution">
    <text evidence="1">The sequence shown here is derived from an EMBL/GenBank/DDBJ whole genome shotgun (WGS) entry which is preliminary data.</text>
</comment>
<dbReference type="EMBL" id="VORX01000004">
    <property type="protein sequence ID" value="TXE07816.1"/>
    <property type="molecule type" value="Genomic_DNA"/>
</dbReference>
<evidence type="ECO:0000313" key="2">
    <source>
        <dbReference type="Proteomes" id="UP000321734"/>
    </source>
</evidence>
<name>A0A5C7AGC3_9FLAO</name>
<evidence type="ECO:0000313" key="1">
    <source>
        <dbReference type="EMBL" id="TXE07816.1"/>
    </source>
</evidence>
<gene>
    <name evidence="1" type="ORF">ES711_10305</name>
</gene>
<protein>
    <recommendedName>
        <fullName evidence="3">Alpha/beta hydrolase</fullName>
    </recommendedName>
</protein>
<dbReference type="AlphaFoldDB" id="A0A5C7AGC3"/>
<evidence type="ECO:0008006" key="3">
    <source>
        <dbReference type="Google" id="ProtNLM"/>
    </source>
</evidence>
<sequence>MKLFILSALITVIQFSCQSDASKTNNRKHLFYIHGRIIEEQGKNVYSEVFGSYELDSIISALKFQKSHVYYEVRKEDVEPRAYAIKISKQIDSLLQSGIKPNDITVIGASKGAIIASNISDLNLNPINYVLLAGNNTFQESTNDWKFHGQVLGIYEVSDSIAGKNYDYWKKSDNFTTKFEQLELNTNLGHGFLYKPLLAWIEPTKKWILKQSL</sequence>
<organism evidence="1 2">
    <name type="scientific">Gelidibacter salicanalis</name>
    <dbReference type="NCBI Taxonomy" id="291193"/>
    <lineage>
        <taxon>Bacteria</taxon>
        <taxon>Pseudomonadati</taxon>
        <taxon>Bacteroidota</taxon>
        <taxon>Flavobacteriia</taxon>
        <taxon>Flavobacteriales</taxon>
        <taxon>Flavobacteriaceae</taxon>
        <taxon>Gelidibacter</taxon>
    </lineage>
</organism>
<dbReference type="Proteomes" id="UP000321734">
    <property type="component" value="Unassembled WGS sequence"/>
</dbReference>
<reference evidence="1 2" key="1">
    <citation type="submission" date="2019-08" db="EMBL/GenBank/DDBJ databases">
        <title>Genome sequence of Gelidibacter salicanalis IC162T.</title>
        <authorList>
            <person name="Bowman J.P."/>
        </authorList>
    </citation>
    <scope>NUCLEOTIDE SEQUENCE [LARGE SCALE GENOMIC DNA]</scope>
    <source>
        <strain evidence="1 2">IC162</strain>
    </source>
</reference>
<dbReference type="RefSeq" id="WP_146893213.1">
    <property type="nucleotide sequence ID" value="NZ_VORX01000004.1"/>
</dbReference>
<proteinExistence type="predicted"/>
<accession>A0A5C7AGC3</accession>
<dbReference type="OrthoDB" id="823958at2"/>
<keyword evidence="2" id="KW-1185">Reference proteome</keyword>